<name>A0ABP8NU31_9BACT</name>
<evidence type="ECO:0000313" key="3">
    <source>
        <dbReference type="Proteomes" id="UP001501175"/>
    </source>
</evidence>
<accession>A0ABP8NU31</accession>
<dbReference type="EMBL" id="BAABHD010000084">
    <property type="protein sequence ID" value="GAA4470994.1"/>
    <property type="molecule type" value="Genomic_DNA"/>
</dbReference>
<evidence type="ECO:0008006" key="4">
    <source>
        <dbReference type="Google" id="ProtNLM"/>
    </source>
</evidence>
<proteinExistence type="predicted"/>
<organism evidence="2 3">
    <name type="scientific">Nibrella saemangeumensis</name>
    <dbReference type="NCBI Taxonomy" id="1084526"/>
    <lineage>
        <taxon>Bacteria</taxon>
        <taxon>Pseudomonadati</taxon>
        <taxon>Bacteroidota</taxon>
        <taxon>Cytophagia</taxon>
        <taxon>Cytophagales</taxon>
        <taxon>Spirosomataceae</taxon>
        <taxon>Nibrella</taxon>
    </lineage>
</organism>
<feature type="signal peptide" evidence="1">
    <location>
        <begin position="1"/>
        <end position="20"/>
    </location>
</feature>
<evidence type="ECO:0000313" key="2">
    <source>
        <dbReference type="EMBL" id="GAA4470994.1"/>
    </source>
</evidence>
<protein>
    <recommendedName>
        <fullName evidence="4">Lipoprotein</fullName>
    </recommendedName>
</protein>
<keyword evidence="3" id="KW-1185">Reference proteome</keyword>
<keyword evidence="1" id="KW-0732">Signal</keyword>
<feature type="chain" id="PRO_5047048662" description="Lipoprotein" evidence="1">
    <location>
        <begin position="21"/>
        <end position="271"/>
    </location>
</feature>
<dbReference type="Proteomes" id="UP001501175">
    <property type="component" value="Unassembled WGS sequence"/>
</dbReference>
<comment type="caution">
    <text evidence="2">The sequence shown here is derived from an EMBL/GenBank/DDBJ whole genome shotgun (WGS) entry which is preliminary data.</text>
</comment>
<evidence type="ECO:0000256" key="1">
    <source>
        <dbReference type="SAM" id="SignalP"/>
    </source>
</evidence>
<gene>
    <name evidence="2" type="ORF">GCM10023189_60710</name>
</gene>
<reference evidence="3" key="1">
    <citation type="journal article" date="2019" name="Int. J. Syst. Evol. Microbiol.">
        <title>The Global Catalogue of Microorganisms (GCM) 10K type strain sequencing project: providing services to taxonomists for standard genome sequencing and annotation.</title>
        <authorList>
            <consortium name="The Broad Institute Genomics Platform"/>
            <consortium name="The Broad Institute Genome Sequencing Center for Infectious Disease"/>
            <person name="Wu L."/>
            <person name="Ma J."/>
        </authorList>
    </citation>
    <scope>NUCLEOTIDE SEQUENCE [LARGE SCALE GENOMIC DNA]</scope>
    <source>
        <strain evidence="3">JCM 17927</strain>
    </source>
</reference>
<sequence>MQRINTLLSLLLLGSVVAFEGCQPAADNLLPDSEKTNANSRVVVRSEPYDVNLEGVPCYDGSCGGNESLQAQAMVTSPYTYIYGFEPDGGPSEWYYSITSNTSTDPYYQTTQNSKASKPASKTITTGIGNVIVQLSTTAEVMANSECPTFSNVLRAYIIVEDQGSLYKQRIYGSITEGPYYIATFSNGSSSGTGGASGSDGKGTRCDATGHFIKFENLPANIVGFTYVLDKRYYADYDNLIWIKTGRQGTSGKDDKCYEDGFSGGPDCAYF</sequence>
<dbReference type="RefSeq" id="WP_345250345.1">
    <property type="nucleotide sequence ID" value="NZ_BAABHD010000084.1"/>
</dbReference>